<dbReference type="Proteomes" id="UP001162156">
    <property type="component" value="Unassembled WGS sequence"/>
</dbReference>
<dbReference type="InterPro" id="IPR012493">
    <property type="entry name" value="Renin_rcpt"/>
</dbReference>
<organism evidence="3 4">
    <name type="scientific">Rhamnusium bicolor</name>
    <dbReference type="NCBI Taxonomy" id="1586634"/>
    <lineage>
        <taxon>Eukaryota</taxon>
        <taxon>Metazoa</taxon>
        <taxon>Ecdysozoa</taxon>
        <taxon>Arthropoda</taxon>
        <taxon>Hexapoda</taxon>
        <taxon>Insecta</taxon>
        <taxon>Pterygota</taxon>
        <taxon>Neoptera</taxon>
        <taxon>Endopterygota</taxon>
        <taxon>Coleoptera</taxon>
        <taxon>Polyphaga</taxon>
        <taxon>Cucujiformia</taxon>
        <taxon>Chrysomeloidea</taxon>
        <taxon>Cerambycidae</taxon>
        <taxon>Lepturinae</taxon>
        <taxon>Rhagiini</taxon>
        <taxon>Rhamnusium</taxon>
    </lineage>
</organism>
<comment type="caution">
    <text evidence="3">The sequence shown here is derived from an EMBL/GenBank/DDBJ whole genome shotgun (WGS) entry which is preliminary data.</text>
</comment>
<proteinExistence type="predicted"/>
<dbReference type="PANTHER" id="PTHR13351">
    <property type="entry name" value="RENIN RECEPTOR"/>
    <property type="match status" value="1"/>
</dbReference>
<dbReference type="GO" id="GO:0038023">
    <property type="term" value="F:signaling receptor activity"/>
    <property type="evidence" value="ECO:0007669"/>
    <property type="project" value="InterPro"/>
</dbReference>
<dbReference type="GO" id="GO:0009897">
    <property type="term" value="C:external side of plasma membrane"/>
    <property type="evidence" value="ECO:0007669"/>
    <property type="project" value="TreeGrafter"/>
</dbReference>
<dbReference type="GO" id="GO:0030177">
    <property type="term" value="P:positive regulation of Wnt signaling pathway"/>
    <property type="evidence" value="ECO:0007669"/>
    <property type="project" value="TreeGrafter"/>
</dbReference>
<evidence type="ECO:0000313" key="3">
    <source>
        <dbReference type="EMBL" id="KAJ8967916.1"/>
    </source>
</evidence>
<accession>A0AAV8ZP22</accession>
<feature type="signal peptide" evidence="1">
    <location>
        <begin position="1"/>
        <end position="16"/>
    </location>
</feature>
<dbReference type="Pfam" id="PF25294">
    <property type="entry name" value="RENR_N"/>
    <property type="match status" value="1"/>
</dbReference>
<dbReference type="AlphaFoldDB" id="A0AAV8ZP22"/>
<reference evidence="3" key="1">
    <citation type="journal article" date="2023" name="Insect Mol. Biol.">
        <title>Genome sequencing provides insights into the evolution of gene families encoding plant cell wall-degrading enzymes in longhorned beetles.</title>
        <authorList>
            <person name="Shin N.R."/>
            <person name="Okamura Y."/>
            <person name="Kirsch R."/>
            <person name="Pauchet Y."/>
        </authorList>
    </citation>
    <scope>NUCLEOTIDE SEQUENCE</scope>
    <source>
        <strain evidence="3">RBIC_L_NR</strain>
    </source>
</reference>
<gene>
    <name evidence="3" type="ORF">NQ314_002575</name>
</gene>
<protein>
    <recommendedName>
        <fullName evidence="2">Renin receptor N-terminal domain-containing protein</fullName>
    </recommendedName>
</protein>
<dbReference type="PANTHER" id="PTHR13351:SF1">
    <property type="entry name" value="RENIN RECEPTOR"/>
    <property type="match status" value="1"/>
</dbReference>
<evidence type="ECO:0000256" key="1">
    <source>
        <dbReference type="SAM" id="SignalP"/>
    </source>
</evidence>
<keyword evidence="1" id="KW-0732">Signal</keyword>
<feature type="domain" description="Renin receptor N-terminal" evidence="2">
    <location>
        <begin position="17"/>
        <end position="101"/>
    </location>
</feature>
<sequence>MFSLLCSVLLISSVYGAGEFSVLHHPASIVFKGHDHVRESTLKEIYSAVLGFSTEHYSNWQGLYIEDPFNLAETIVSVYVDGVSDIGQQKGHHFPLKTDEDEY</sequence>
<keyword evidence="4" id="KW-1185">Reference proteome</keyword>
<evidence type="ECO:0000259" key="2">
    <source>
        <dbReference type="Pfam" id="PF25294"/>
    </source>
</evidence>
<dbReference type="EMBL" id="JANEYF010000795">
    <property type="protein sequence ID" value="KAJ8967916.1"/>
    <property type="molecule type" value="Genomic_DNA"/>
</dbReference>
<dbReference type="InterPro" id="IPR057318">
    <property type="entry name" value="RENR_N"/>
</dbReference>
<evidence type="ECO:0000313" key="4">
    <source>
        <dbReference type="Proteomes" id="UP001162156"/>
    </source>
</evidence>
<feature type="chain" id="PRO_5043608708" description="Renin receptor N-terminal domain-containing protein" evidence="1">
    <location>
        <begin position="17"/>
        <end position="103"/>
    </location>
</feature>
<name>A0AAV8ZP22_9CUCU</name>